<evidence type="ECO:0000313" key="2">
    <source>
        <dbReference type="Proteomes" id="UP000063275"/>
    </source>
</evidence>
<organism evidence="1">
    <name type="scientific">Fusobacterium hwasookii ChDC F174</name>
    <dbReference type="NCBI Taxonomy" id="1307442"/>
    <lineage>
        <taxon>Bacteria</taxon>
        <taxon>Fusobacteriati</taxon>
        <taxon>Fusobacteriota</taxon>
        <taxon>Fusobacteriia</taxon>
        <taxon>Fusobacteriales</taxon>
        <taxon>Fusobacteriaceae</taxon>
        <taxon>Fusobacterium</taxon>
    </lineage>
</organism>
<reference evidence="1 2" key="1">
    <citation type="submission" date="2015-11" db="EMBL/GenBank/DDBJ databases">
        <authorList>
            <person name="Zhang Y."/>
            <person name="Guo Z."/>
        </authorList>
    </citation>
    <scope>NUCLEOTIDE SEQUENCE [LARGE SCALE GENOMIC DNA]</scope>
    <source>
        <strain evidence="1 2">ChDC F174</strain>
        <plasmid evidence="2">Plasmid unnamed1</plasmid>
    </source>
</reference>
<dbReference type="RefSeq" id="WP_029491110.1">
    <property type="nucleotide sequence ID" value="NZ_ATKF01000078.1"/>
</dbReference>
<dbReference type="Proteomes" id="UP000063275">
    <property type="component" value="Plasmid unnamed1"/>
</dbReference>
<gene>
    <name evidence="1" type="ORF">RN87_11710</name>
</gene>
<dbReference type="EMBL" id="CP013332">
    <property type="protein sequence ID" value="ALQ41218.1"/>
    <property type="molecule type" value="Genomic_DNA"/>
</dbReference>
<dbReference type="KEGG" id="fhw:RN87_11710"/>
<keyword evidence="1" id="KW-0808">Transferase</keyword>
<proteinExistence type="predicted"/>
<accession>A0A0S2ZQF4</accession>
<evidence type="ECO:0000313" key="1">
    <source>
        <dbReference type="EMBL" id="ALQ41218.1"/>
    </source>
</evidence>
<geneLocation type="plasmid" evidence="1">
    <name>unnamed1</name>
</geneLocation>
<dbReference type="OrthoDB" id="10424at203492"/>
<dbReference type="GO" id="GO:0016740">
    <property type="term" value="F:transferase activity"/>
    <property type="evidence" value="ECO:0007669"/>
    <property type="project" value="UniProtKB-KW"/>
</dbReference>
<protein>
    <submittedName>
        <fullName evidence="1">GNAT family acetyltransferase</fullName>
    </submittedName>
</protein>
<name>A0A0S2ZQF4_9FUSO</name>
<sequence>MEIKIENLKEYLTNLDYETIKNLIKKSKNDNEKKFYVDLLNLILQYQQEETIKKGVF</sequence>
<dbReference type="GeneID" id="60659061"/>
<keyword evidence="1" id="KW-0614">Plasmid</keyword>
<dbReference type="AlphaFoldDB" id="A0A0S2ZQF4"/>